<dbReference type="Proteomes" id="UP001449795">
    <property type="component" value="Chromosome"/>
</dbReference>
<reference evidence="2 3" key="1">
    <citation type="submission" date="2024-04" db="EMBL/GenBank/DDBJ databases">
        <title>Complete genome sequence of Nguyenibacter vanlangesis HBCM-1154, a strain capable of nitrogen fixation, IAA production, and phosphorus solubilization isolated from sugarcane soil.</title>
        <authorList>
            <person name="MY HANH P."/>
        </authorList>
    </citation>
    <scope>NUCLEOTIDE SEQUENCE [LARGE SCALE GENOMIC DNA]</scope>
    <source>
        <strain evidence="2 3">HBCM 1154</strain>
    </source>
</reference>
<feature type="domain" description="MoaF-like" evidence="1">
    <location>
        <begin position="10"/>
        <end position="104"/>
    </location>
</feature>
<proteinExistence type="predicted"/>
<name>A0ABZ3D502_9PROT</name>
<gene>
    <name evidence="2" type="ORF">AAC691_21975</name>
</gene>
<dbReference type="RefSeq" id="WP_342628481.1">
    <property type="nucleotide sequence ID" value="NZ_CP152276.1"/>
</dbReference>
<sequence length="105" mass="11839">MTEQTTFPHAGKKYTIRFENGLEVTNAYSADGTTVSVEFLSGDLLGTQMTVPFRWTELAGGNFLLSWQEDDKSTVVHCDNFEQKICRAFYTMMSGDFYVMAGEIL</sequence>
<keyword evidence="3" id="KW-1185">Reference proteome</keyword>
<evidence type="ECO:0000313" key="3">
    <source>
        <dbReference type="Proteomes" id="UP001449795"/>
    </source>
</evidence>
<evidence type="ECO:0000313" key="2">
    <source>
        <dbReference type="EMBL" id="XAE42861.1"/>
    </source>
</evidence>
<dbReference type="Pfam" id="PF22036">
    <property type="entry name" value="MoaF_like"/>
    <property type="match status" value="1"/>
</dbReference>
<organism evidence="2 3">
    <name type="scientific">Nguyenibacter vanlangensis</name>
    <dbReference type="NCBI Taxonomy" id="1216886"/>
    <lineage>
        <taxon>Bacteria</taxon>
        <taxon>Pseudomonadati</taxon>
        <taxon>Pseudomonadota</taxon>
        <taxon>Alphaproteobacteria</taxon>
        <taxon>Acetobacterales</taxon>
        <taxon>Acetobacteraceae</taxon>
        <taxon>Nguyenibacter</taxon>
    </lineage>
</organism>
<protein>
    <recommendedName>
        <fullName evidence="1">MoaF-like domain-containing protein</fullName>
    </recommendedName>
</protein>
<dbReference type="InterPro" id="IPR053892">
    <property type="entry name" value="MoaF-like"/>
</dbReference>
<dbReference type="EMBL" id="CP152276">
    <property type="protein sequence ID" value="XAE42861.1"/>
    <property type="molecule type" value="Genomic_DNA"/>
</dbReference>
<evidence type="ECO:0000259" key="1">
    <source>
        <dbReference type="Pfam" id="PF22036"/>
    </source>
</evidence>
<accession>A0ABZ3D502</accession>